<evidence type="ECO:0000256" key="3">
    <source>
        <dbReference type="ARBA" id="ARBA00022553"/>
    </source>
</evidence>
<dbReference type="EC" id="2.7.13.3" evidence="2"/>
<dbReference type="InterPro" id="IPR036890">
    <property type="entry name" value="HATPase_C_sf"/>
</dbReference>
<dbReference type="InterPro" id="IPR005467">
    <property type="entry name" value="His_kinase_dom"/>
</dbReference>
<dbReference type="AlphaFoldDB" id="A0A2G4YNH5"/>
<evidence type="ECO:0000256" key="6">
    <source>
        <dbReference type="PROSITE-ProRule" id="PRU00169"/>
    </source>
</evidence>
<dbReference type="SMART" id="SM00387">
    <property type="entry name" value="HATPase_c"/>
    <property type="match status" value="1"/>
</dbReference>
<evidence type="ECO:0000256" key="7">
    <source>
        <dbReference type="SAM" id="Phobius"/>
    </source>
</evidence>
<dbReference type="PRINTS" id="PR00344">
    <property type="entry name" value="BCTRLSENSOR"/>
</dbReference>
<evidence type="ECO:0000313" key="10">
    <source>
        <dbReference type="EMBL" id="PHZ83845.1"/>
    </source>
</evidence>
<comment type="caution">
    <text evidence="10">The sequence shown here is derived from an EMBL/GenBank/DDBJ whole genome shotgun (WGS) entry which is preliminary data.</text>
</comment>
<dbReference type="Pfam" id="PF02518">
    <property type="entry name" value="HATPase_c"/>
    <property type="match status" value="1"/>
</dbReference>
<dbReference type="Pfam" id="PF00072">
    <property type="entry name" value="Response_reg"/>
    <property type="match status" value="1"/>
</dbReference>
<dbReference type="InterPro" id="IPR003594">
    <property type="entry name" value="HATPase_dom"/>
</dbReference>
<dbReference type="InParanoid" id="A0A2G4YNH5"/>
<keyword evidence="7" id="KW-0812">Transmembrane</keyword>
<evidence type="ECO:0000259" key="8">
    <source>
        <dbReference type="PROSITE" id="PS50109"/>
    </source>
</evidence>
<keyword evidence="3 6" id="KW-0597">Phosphoprotein</keyword>
<feature type="transmembrane region" description="Helical" evidence="7">
    <location>
        <begin position="21"/>
        <end position="42"/>
    </location>
</feature>
<dbReference type="SMART" id="SM00388">
    <property type="entry name" value="HisKA"/>
    <property type="match status" value="1"/>
</dbReference>
<organism evidence="10 11">
    <name type="scientific">Paremcibacter congregatus</name>
    <dbReference type="NCBI Taxonomy" id="2043170"/>
    <lineage>
        <taxon>Bacteria</taxon>
        <taxon>Pseudomonadati</taxon>
        <taxon>Pseudomonadota</taxon>
        <taxon>Alphaproteobacteria</taxon>
        <taxon>Emcibacterales</taxon>
        <taxon>Emcibacteraceae</taxon>
        <taxon>Paremcibacter</taxon>
    </lineage>
</organism>
<dbReference type="PROSITE" id="PS50109">
    <property type="entry name" value="HIS_KIN"/>
    <property type="match status" value="1"/>
</dbReference>
<evidence type="ECO:0000256" key="5">
    <source>
        <dbReference type="ARBA" id="ARBA00022777"/>
    </source>
</evidence>
<dbReference type="SMART" id="SM00448">
    <property type="entry name" value="REC"/>
    <property type="match status" value="1"/>
</dbReference>
<feature type="transmembrane region" description="Helical" evidence="7">
    <location>
        <begin position="86"/>
        <end position="107"/>
    </location>
</feature>
<keyword evidence="7" id="KW-1133">Transmembrane helix</keyword>
<dbReference type="Proteomes" id="UP000229730">
    <property type="component" value="Unassembled WGS sequence"/>
</dbReference>
<dbReference type="EMBL" id="PDEM01000031">
    <property type="protein sequence ID" value="PHZ83845.1"/>
    <property type="molecule type" value="Genomic_DNA"/>
</dbReference>
<feature type="transmembrane region" description="Helical" evidence="7">
    <location>
        <begin position="48"/>
        <end position="65"/>
    </location>
</feature>
<keyword evidence="5" id="KW-0418">Kinase</keyword>
<evidence type="ECO:0000313" key="11">
    <source>
        <dbReference type="Proteomes" id="UP000229730"/>
    </source>
</evidence>
<accession>A0A2G4YNH5</accession>
<comment type="catalytic activity">
    <reaction evidence="1">
        <text>ATP + protein L-histidine = ADP + protein N-phospho-L-histidine.</text>
        <dbReference type="EC" id="2.7.13.3"/>
    </reaction>
</comment>
<dbReference type="InterPro" id="IPR003661">
    <property type="entry name" value="HisK_dim/P_dom"/>
</dbReference>
<dbReference type="Pfam" id="PF00512">
    <property type="entry name" value="HisKA"/>
    <property type="match status" value="1"/>
</dbReference>
<proteinExistence type="predicted"/>
<gene>
    <name evidence="10" type="ORF">CRD36_15955</name>
</gene>
<dbReference type="SUPFAM" id="SSF47384">
    <property type="entry name" value="Homodimeric domain of signal transducing histidine kinase"/>
    <property type="match status" value="1"/>
</dbReference>
<dbReference type="InterPro" id="IPR036097">
    <property type="entry name" value="HisK_dim/P_sf"/>
</dbReference>
<feature type="transmembrane region" description="Helical" evidence="7">
    <location>
        <begin position="113"/>
        <end position="132"/>
    </location>
</feature>
<dbReference type="InterPro" id="IPR011006">
    <property type="entry name" value="CheY-like_superfamily"/>
</dbReference>
<evidence type="ECO:0000256" key="1">
    <source>
        <dbReference type="ARBA" id="ARBA00000085"/>
    </source>
</evidence>
<dbReference type="PANTHER" id="PTHR43047">
    <property type="entry name" value="TWO-COMPONENT HISTIDINE PROTEIN KINASE"/>
    <property type="match status" value="1"/>
</dbReference>
<protein>
    <recommendedName>
        <fullName evidence="2">histidine kinase</fullName>
        <ecNumber evidence="2">2.7.13.3</ecNumber>
    </recommendedName>
</protein>
<dbReference type="Gene3D" id="3.40.50.2300">
    <property type="match status" value="1"/>
</dbReference>
<sequence>MGGGIKDKYIFVEQVSMLVKQIPAMTGLNFVTAGIIAVILLGDVPNQIPLLWFAGVALYSGVRFWHYSSVKREKITVDNVVSHARFFVGFSFVSGVIWGFIGIVLPISDNPFVLILSATLLCGMVAGSVSYLSIYKPAYYAYAIPCVAPLAIRCLFDGNEMLVAIGILLFLFLGVNLFNSRMAQVNVLKGINLVLENKELIERLRHEKSKADMARSLADDNNEAKSRFLAAASHDLRQPLHAMGFFVEAMMHEKNPVKIQDLVKKVAQTSEALRNLLGSLLDISKIESGGIEPHRTHFILNEILVEIMQEFSEQAKEKGLRLNFKPCSQTVYSDKDMLGRIIRNLISNAVRYTDKGYVNVSWEVESAYVMIHIADSGAGISEADRQDIFREFFQVKGDHQKNGRGLGLGLSIVDGLSRLLDHPLMMHSDVGIGSVFSIRVPQGNLSKVVSETPELNIWSGDTCARTIVLTNEDTSRESISGIMRHWGHQVADFTTIEDALAFLKTDGFDPDLVISDIILRDGSGIEAVAAIEELHGHSLPGIVMTGDGDDRVVEQLRTKGLSVLQKPVQPAKLRSMVTYLVRGEEWQI</sequence>
<name>A0A2G4YNH5_9PROT</name>
<dbReference type="GO" id="GO:0000155">
    <property type="term" value="F:phosphorelay sensor kinase activity"/>
    <property type="evidence" value="ECO:0007669"/>
    <property type="project" value="InterPro"/>
</dbReference>
<dbReference type="PROSITE" id="PS50110">
    <property type="entry name" value="RESPONSE_REGULATORY"/>
    <property type="match status" value="1"/>
</dbReference>
<dbReference type="SUPFAM" id="SSF55874">
    <property type="entry name" value="ATPase domain of HSP90 chaperone/DNA topoisomerase II/histidine kinase"/>
    <property type="match status" value="1"/>
</dbReference>
<evidence type="ECO:0000259" key="9">
    <source>
        <dbReference type="PROSITE" id="PS50110"/>
    </source>
</evidence>
<dbReference type="CDD" id="cd00082">
    <property type="entry name" value="HisKA"/>
    <property type="match status" value="1"/>
</dbReference>
<dbReference type="OrthoDB" id="9774458at2"/>
<feature type="transmembrane region" description="Helical" evidence="7">
    <location>
        <begin position="162"/>
        <end position="179"/>
    </location>
</feature>
<feature type="domain" description="Response regulatory" evidence="9">
    <location>
        <begin position="465"/>
        <end position="581"/>
    </location>
</feature>
<dbReference type="FunCoup" id="A0A2G4YNH5">
    <property type="interactions" value="144"/>
</dbReference>
<keyword evidence="7" id="KW-0472">Membrane</keyword>
<dbReference type="InterPro" id="IPR001789">
    <property type="entry name" value="Sig_transdc_resp-reg_receiver"/>
</dbReference>
<feature type="modified residue" description="4-aspartylphosphate" evidence="6">
    <location>
        <position position="516"/>
    </location>
</feature>
<dbReference type="Gene3D" id="3.30.565.10">
    <property type="entry name" value="Histidine kinase-like ATPase, C-terminal domain"/>
    <property type="match status" value="1"/>
</dbReference>
<dbReference type="SUPFAM" id="SSF52172">
    <property type="entry name" value="CheY-like"/>
    <property type="match status" value="1"/>
</dbReference>
<dbReference type="CDD" id="cd00156">
    <property type="entry name" value="REC"/>
    <property type="match status" value="1"/>
</dbReference>
<dbReference type="Gene3D" id="1.10.287.130">
    <property type="match status" value="1"/>
</dbReference>
<reference evidence="10 11" key="1">
    <citation type="submission" date="2017-10" db="EMBL/GenBank/DDBJ databases">
        <title>Frigbacter circumglobatus gen. nov. sp. nov., isolated from sediment cultured in situ.</title>
        <authorList>
            <person name="Zhao Z."/>
        </authorList>
    </citation>
    <scope>NUCLEOTIDE SEQUENCE [LARGE SCALE GENOMIC DNA]</scope>
    <source>
        <strain evidence="10 11">ZYL</strain>
    </source>
</reference>
<dbReference type="GO" id="GO:0005886">
    <property type="term" value="C:plasma membrane"/>
    <property type="evidence" value="ECO:0007669"/>
    <property type="project" value="TreeGrafter"/>
</dbReference>
<keyword evidence="11" id="KW-1185">Reference proteome</keyword>
<evidence type="ECO:0000256" key="2">
    <source>
        <dbReference type="ARBA" id="ARBA00012438"/>
    </source>
</evidence>
<keyword evidence="4" id="KW-0808">Transferase</keyword>
<dbReference type="FunFam" id="3.30.565.10:FF:000049">
    <property type="entry name" value="Two-component sensor histidine kinase"/>
    <property type="match status" value="1"/>
</dbReference>
<dbReference type="GO" id="GO:0009927">
    <property type="term" value="F:histidine phosphotransfer kinase activity"/>
    <property type="evidence" value="ECO:0007669"/>
    <property type="project" value="TreeGrafter"/>
</dbReference>
<dbReference type="PANTHER" id="PTHR43047:SF9">
    <property type="entry name" value="HISTIDINE KINASE"/>
    <property type="match status" value="1"/>
</dbReference>
<feature type="domain" description="Histidine kinase" evidence="8">
    <location>
        <begin position="231"/>
        <end position="444"/>
    </location>
</feature>
<evidence type="ECO:0000256" key="4">
    <source>
        <dbReference type="ARBA" id="ARBA00022679"/>
    </source>
</evidence>
<dbReference type="InterPro" id="IPR004358">
    <property type="entry name" value="Sig_transdc_His_kin-like_C"/>
</dbReference>